<reference evidence="2 3" key="1">
    <citation type="submission" date="2020-07" db="EMBL/GenBank/DDBJ databases">
        <title>Sequencing the genomes of 1000 actinobacteria strains.</title>
        <authorList>
            <person name="Klenk H.-P."/>
        </authorList>
    </citation>
    <scope>NUCLEOTIDE SEQUENCE [LARGE SCALE GENOMIC DNA]</scope>
    <source>
        <strain evidence="2 3">DSM 44442</strain>
    </source>
</reference>
<dbReference type="RefSeq" id="WP_179820813.1">
    <property type="nucleotide sequence ID" value="NZ_JACCFS010000001.1"/>
</dbReference>
<comment type="caution">
    <text evidence="2">The sequence shown here is derived from an EMBL/GenBank/DDBJ whole genome shotgun (WGS) entry which is preliminary data.</text>
</comment>
<dbReference type="Proteomes" id="UP000572051">
    <property type="component" value="Unassembled WGS sequence"/>
</dbReference>
<dbReference type="Pfam" id="PF04149">
    <property type="entry name" value="DUF397"/>
    <property type="match status" value="1"/>
</dbReference>
<name>A0A7Z0EKA6_9ACTN</name>
<protein>
    <recommendedName>
        <fullName evidence="1">DUF397 domain-containing protein</fullName>
    </recommendedName>
</protein>
<keyword evidence="3" id="KW-1185">Reference proteome</keyword>
<sequence length="71" mass="7544">MKIVHTHGRKSLPLLPDGEWVKAEPSQGVSNCAACRLAGGRSVQMGDTQNPDAVVLVFPAREWGAFLGLTA</sequence>
<evidence type="ECO:0000259" key="1">
    <source>
        <dbReference type="Pfam" id="PF04149"/>
    </source>
</evidence>
<dbReference type="InterPro" id="IPR007278">
    <property type="entry name" value="DUF397"/>
</dbReference>
<dbReference type="AlphaFoldDB" id="A0A7Z0EKA6"/>
<dbReference type="EMBL" id="JACCFS010000001">
    <property type="protein sequence ID" value="NYJ32848.1"/>
    <property type="molecule type" value="Genomic_DNA"/>
</dbReference>
<feature type="domain" description="DUF397" evidence="1">
    <location>
        <begin position="19"/>
        <end position="68"/>
    </location>
</feature>
<evidence type="ECO:0000313" key="3">
    <source>
        <dbReference type="Proteomes" id="UP000572051"/>
    </source>
</evidence>
<accession>A0A7Z0EKA6</accession>
<organism evidence="2 3">
    <name type="scientific">Nocardiopsis aegyptia</name>
    <dbReference type="NCBI Taxonomy" id="220378"/>
    <lineage>
        <taxon>Bacteria</taxon>
        <taxon>Bacillati</taxon>
        <taxon>Actinomycetota</taxon>
        <taxon>Actinomycetes</taxon>
        <taxon>Streptosporangiales</taxon>
        <taxon>Nocardiopsidaceae</taxon>
        <taxon>Nocardiopsis</taxon>
    </lineage>
</organism>
<evidence type="ECO:0000313" key="2">
    <source>
        <dbReference type="EMBL" id="NYJ32848.1"/>
    </source>
</evidence>
<proteinExistence type="predicted"/>
<gene>
    <name evidence="2" type="ORF">HNR10_000729</name>
</gene>